<protein>
    <submittedName>
        <fullName evidence="1">Uncharacterized protein</fullName>
    </submittedName>
</protein>
<reference evidence="1" key="1">
    <citation type="submission" date="2017-07" db="EMBL/GenBank/DDBJ databases">
        <authorList>
            <person name="Mikheyev A."/>
            <person name="Grau M."/>
        </authorList>
    </citation>
    <scope>NUCLEOTIDE SEQUENCE</scope>
    <source>
        <tissue evidence="1">Venom_gland</tissue>
    </source>
</reference>
<dbReference type="AlphaFoldDB" id="A0A2D4JPB3"/>
<name>A0A2D4JPB3_MICLE</name>
<organism evidence="1">
    <name type="scientific">Micrurus lemniscatus lemniscatus</name>
    <dbReference type="NCBI Taxonomy" id="129467"/>
    <lineage>
        <taxon>Eukaryota</taxon>
        <taxon>Metazoa</taxon>
        <taxon>Chordata</taxon>
        <taxon>Craniata</taxon>
        <taxon>Vertebrata</taxon>
        <taxon>Euteleostomi</taxon>
        <taxon>Lepidosauria</taxon>
        <taxon>Squamata</taxon>
        <taxon>Bifurcata</taxon>
        <taxon>Unidentata</taxon>
        <taxon>Episquamata</taxon>
        <taxon>Toxicofera</taxon>
        <taxon>Serpentes</taxon>
        <taxon>Colubroidea</taxon>
        <taxon>Elapidae</taxon>
        <taxon>Elapinae</taxon>
        <taxon>Micrurus</taxon>
    </lineage>
</organism>
<dbReference type="EMBL" id="IACK01230159">
    <property type="protein sequence ID" value="LAA98287.1"/>
    <property type="molecule type" value="Transcribed_RNA"/>
</dbReference>
<evidence type="ECO:0000313" key="1">
    <source>
        <dbReference type="EMBL" id="LAA98287.1"/>
    </source>
</evidence>
<proteinExistence type="predicted"/>
<accession>A0A2D4JPB3</accession>
<sequence>MIEKIYIYRECDSDTRVKYHSQNLNGVQKKKLDNVIKAQYPKEGAWCRRLLHVAHSATRRYFRLNLHFLRRAKAISSAIPEHSFKFSSQSLQRAIANPSRAFITCKGTINKRCQYCS</sequence>
<reference evidence="1" key="2">
    <citation type="submission" date="2017-11" db="EMBL/GenBank/DDBJ databases">
        <title>Coralsnake Venomics: Analyses of Venom Gland Transcriptomes and Proteomes of Six Brazilian Taxa.</title>
        <authorList>
            <person name="Aird S.D."/>
            <person name="Jorge da Silva N."/>
            <person name="Qiu L."/>
            <person name="Villar-Briones A."/>
            <person name="Aparecida-Saddi V."/>
            <person name="Campos-Telles M.P."/>
            <person name="Grau M."/>
            <person name="Mikheyev A.S."/>
        </authorList>
    </citation>
    <scope>NUCLEOTIDE SEQUENCE</scope>
    <source>
        <tissue evidence="1">Venom_gland</tissue>
    </source>
</reference>